<dbReference type="Proteomes" id="UP000439780">
    <property type="component" value="Unassembled WGS sequence"/>
</dbReference>
<feature type="transmembrane region" description="Helical" evidence="1">
    <location>
        <begin position="58"/>
        <end position="79"/>
    </location>
</feature>
<protein>
    <recommendedName>
        <fullName evidence="4">DUF4345 domain-containing protein</fullName>
    </recommendedName>
</protein>
<dbReference type="EMBL" id="WTYA01000009">
    <property type="protein sequence ID" value="MXP29511.1"/>
    <property type="molecule type" value="Genomic_DNA"/>
</dbReference>
<organism evidence="2 3">
    <name type="scientific">Qipengyuania algicida</name>
    <dbReference type="NCBI Taxonomy" id="1836209"/>
    <lineage>
        <taxon>Bacteria</taxon>
        <taxon>Pseudomonadati</taxon>
        <taxon>Pseudomonadota</taxon>
        <taxon>Alphaproteobacteria</taxon>
        <taxon>Sphingomonadales</taxon>
        <taxon>Erythrobacteraceae</taxon>
        <taxon>Qipengyuania</taxon>
    </lineage>
</organism>
<keyword evidence="1" id="KW-1133">Transmembrane helix</keyword>
<evidence type="ECO:0000313" key="3">
    <source>
        <dbReference type="Proteomes" id="UP000439780"/>
    </source>
</evidence>
<dbReference type="OrthoDB" id="5875348at2"/>
<keyword evidence="1" id="KW-0812">Transmembrane</keyword>
<accession>A0A845AKV3</accession>
<dbReference type="AlphaFoldDB" id="A0A845AKV3"/>
<reference evidence="2 3" key="1">
    <citation type="submission" date="2019-12" db="EMBL/GenBank/DDBJ databases">
        <title>Genomic-based taxomic classification of the family Erythrobacteraceae.</title>
        <authorList>
            <person name="Xu L."/>
        </authorList>
    </citation>
    <scope>NUCLEOTIDE SEQUENCE [LARGE SCALE GENOMIC DNA]</scope>
    <source>
        <strain evidence="2 3">KEMB 9005-328</strain>
    </source>
</reference>
<evidence type="ECO:0000256" key="1">
    <source>
        <dbReference type="SAM" id="Phobius"/>
    </source>
</evidence>
<comment type="caution">
    <text evidence="2">The sequence shown here is derived from an EMBL/GenBank/DDBJ whole genome shotgun (WGS) entry which is preliminary data.</text>
</comment>
<evidence type="ECO:0000313" key="2">
    <source>
        <dbReference type="EMBL" id="MXP29511.1"/>
    </source>
</evidence>
<sequence>MVLGFGFLINPVSSGAQLGVAAQGAAGLSTMRADFTAFFVISAAFMVFGAWRRQGNLLVAPLGLFLVAFTGRLVDALVSGPYPGFALPMAYEMGHVAVMGLAINLWPWRASGGSR</sequence>
<evidence type="ECO:0008006" key="4">
    <source>
        <dbReference type="Google" id="ProtNLM"/>
    </source>
</evidence>
<feature type="transmembrane region" description="Helical" evidence="1">
    <location>
        <begin position="85"/>
        <end position="106"/>
    </location>
</feature>
<feature type="transmembrane region" description="Helical" evidence="1">
    <location>
        <begin position="31"/>
        <end position="51"/>
    </location>
</feature>
<dbReference type="RefSeq" id="WP_160753815.1">
    <property type="nucleotide sequence ID" value="NZ_WTYA01000009.1"/>
</dbReference>
<keyword evidence="3" id="KW-1185">Reference proteome</keyword>
<keyword evidence="1" id="KW-0472">Membrane</keyword>
<name>A0A845AKV3_9SPHN</name>
<gene>
    <name evidence="2" type="ORF">GRI58_11845</name>
</gene>
<proteinExistence type="predicted"/>